<dbReference type="InterPro" id="IPR040745">
    <property type="entry name" value="Ankyrin_UPA"/>
</dbReference>
<dbReference type="Proteomes" id="UP001476798">
    <property type="component" value="Unassembled WGS sequence"/>
</dbReference>
<dbReference type="Gene3D" id="2.60.220.30">
    <property type="match status" value="2"/>
</dbReference>
<dbReference type="SMART" id="SM00218">
    <property type="entry name" value="ZU5"/>
    <property type="match status" value="1"/>
</dbReference>
<dbReference type="InterPro" id="IPR000906">
    <property type="entry name" value="ZU5_dom"/>
</dbReference>
<comment type="subcellular location">
    <subcellularLocation>
        <location evidence="2">Cytoplasm</location>
    </subcellularLocation>
    <subcellularLocation>
        <location evidence="1">Membrane</location>
    </subcellularLocation>
</comment>
<dbReference type="Pfam" id="PF00791">
    <property type="entry name" value="ZU5"/>
    <property type="match status" value="2"/>
</dbReference>
<sequence length="423" mass="48124">MLRFLVSFMVDARGGSMRGSRHHGLRVIIPPRTCAAPTRITCRLVKPQKLTTPPPLVEGEGLASRIISLGPSSMQFLGPVIVEIPHFASLARGDRELVVLRSENGSVWKEHRNRYGDEVLETILNGMDEGQFHFNCCCLPYQLAIVTLKVTCLHFVVDLESQEELEKKRIRRIISTDFPLYFAVVSRIQQESDLIGPEGGRLTSKLVPHVEAIFPETAVTKRVRLGLQAQPIPDELLTRQLGNQATFSPVVTIEPRRRKFHRPIGLRIPLPPSWRESPRDAGEGDTTSLRLLCSVIGTVRKAQKRYHNNTLTGLELPQFYFIWSDDPQSTDIHNLSLPEEHLHSAFIFWLADCPRTAEAVTFANLLYKELMAVPYMAKFVIFAKMNEVREGRLRCYCMTDDKMDKTLELHENFTEVARSRDIE</sequence>
<evidence type="ECO:0000313" key="8">
    <source>
        <dbReference type="EMBL" id="MEQ2167916.1"/>
    </source>
</evidence>
<accession>A0ABV0N945</accession>
<name>A0ABV0N945_9TELE</name>
<dbReference type="Gene3D" id="2.60.40.2660">
    <property type="match status" value="1"/>
</dbReference>
<evidence type="ECO:0000256" key="1">
    <source>
        <dbReference type="ARBA" id="ARBA00004370"/>
    </source>
</evidence>
<evidence type="ECO:0000259" key="7">
    <source>
        <dbReference type="PROSITE" id="PS51145"/>
    </source>
</evidence>
<keyword evidence="5" id="KW-0040">ANK repeat</keyword>
<dbReference type="InterPro" id="IPR051165">
    <property type="entry name" value="Multifunctional_ANK_Repeat"/>
</dbReference>
<feature type="non-terminal residue" evidence="8">
    <location>
        <position position="423"/>
    </location>
</feature>
<keyword evidence="3" id="KW-0963">Cytoplasm</keyword>
<dbReference type="PANTHER" id="PTHR24123:SF71">
    <property type="entry name" value="ANKYRIN 1, ERYTHROCYTIC A ISOFORM X1"/>
    <property type="match status" value="1"/>
</dbReference>
<evidence type="ECO:0000256" key="6">
    <source>
        <dbReference type="ARBA" id="ARBA00023136"/>
    </source>
</evidence>
<evidence type="ECO:0000256" key="4">
    <source>
        <dbReference type="ARBA" id="ARBA00022737"/>
    </source>
</evidence>
<evidence type="ECO:0000313" key="9">
    <source>
        <dbReference type="Proteomes" id="UP001476798"/>
    </source>
</evidence>
<evidence type="ECO:0000256" key="2">
    <source>
        <dbReference type="ARBA" id="ARBA00004496"/>
    </source>
</evidence>
<reference evidence="8 9" key="1">
    <citation type="submission" date="2021-06" db="EMBL/GenBank/DDBJ databases">
        <authorList>
            <person name="Palmer J.M."/>
        </authorList>
    </citation>
    <scope>NUCLEOTIDE SEQUENCE [LARGE SCALE GENOMIC DNA]</scope>
    <source>
        <strain evidence="8 9">GA_2019</strain>
        <tissue evidence="8">Muscle</tissue>
    </source>
</reference>
<evidence type="ECO:0000256" key="5">
    <source>
        <dbReference type="ARBA" id="ARBA00023043"/>
    </source>
</evidence>
<comment type="caution">
    <text evidence="8">The sequence shown here is derived from an EMBL/GenBank/DDBJ whole genome shotgun (WGS) entry which is preliminary data.</text>
</comment>
<dbReference type="PANTHER" id="PTHR24123">
    <property type="entry name" value="ANKYRIN REPEAT-CONTAINING"/>
    <property type="match status" value="1"/>
</dbReference>
<feature type="domain" description="ZU5" evidence="7">
    <location>
        <begin position="189"/>
        <end position="298"/>
    </location>
</feature>
<dbReference type="PROSITE" id="PS51145">
    <property type="entry name" value="ZU5"/>
    <property type="match status" value="2"/>
</dbReference>
<dbReference type="Pfam" id="PF17809">
    <property type="entry name" value="UPA_2"/>
    <property type="match status" value="1"/>
</dbReference>
<proteinExistence type="predicted"/>
<organism evidence="8 9">
    <name type="scientific">Goodea atripinnis</name>
    <dbReference type="NCBI Taxonomy" id="208336"/>
    <lineage>
        <taxon>Eukaryota</taxon>
        <taxon>Metazoa</taxon>
        <taxon>Chordata</taxon>
        <taxon>Craniata</taxon>
        <taxon>Vertebrata</taxon>
        <taxon>Euteleostomi</taxon>
        <taxon>Actinopterygii</taxon>
        <taxon>Neopterygii</taxon>
        <taxon>Teleostei</taxon>
        <taxon>Neoteleostei</taxon>
        <taxon>Acanthomorphata</taxon>
        <taxon>Ovalentaria</taxon>
        <taxon>Atherinomorphae</taxon>
        <taxon>Cyprinodontiformes</taxon>
        <taxon>Goodeidae</taxon>
        <taxon>Goodea</taxon>
    </lineage>
</organism>
<gene>
    <name evidence="8" type="primary">ANK1</name>
    <name evidence="8" type="ORF">GOODEAATRI_008975</name>
</gene>
<keyword evidence="9" id="KW-1185">Reference proteome</keyword>
<feature type="domain" description="ZU5" evidence="7">
    <location>
        <begin position="4"/>
        <end position="139"/>
    </location>
</feature>
<dbReference type="EMBL" id="JAHRIO010030475">
    <property type="protein sequence ID" value="MEQ2167916.1"/>
    <property type="molecule type" value="Genomic_DNA"/>
</dbReference>
<keyword evidence="6" id="KW-0472">Membrane</keyword>
<evidence type="ECO:0000256" key="3">
    <source>
        <dbReference type="ARBA" id="ARBA00022490"/>
    </source>
</evidence>
<keyword evidence="4" id="KW-0677">Repeat</keyword>
<protein>
    <submittedName>
        <fullName evidence="8">Ankyrin-1</fullName>
    </submittedName>
</protein>